<sequence length="1588" mass="174223">MGAQQRRGEPSRSATPGRNSQGSHMSSIVLPPSQWPTDTRRDGIGGTSAKSRPASGGAQNRPGTAGSSRARAQSAERVRPRSASSAGRSIPESPVRRPRVRDIPKMYYELPQSPPIEAKVYRPPFWSEDTWGTAECVSPKELNKRGLTRTLSGKNLTLRTRSLNLVSLGEKEKEMKEVMKTRRTLHEGDKQALQRTFRAVARTMVCRVTLEEFVEAWALLGVEVSKEEAASFFHVYGMDKQGLMPYQVFTNALLTLPAKMRGMGAIRRGAFEKDEQKEFLGKIMYAKCKTGVFAPSDWNPALGERSAQPPKASMRLEWVQGYSGHNNVSPNLFYTANGDMVYYAAAVGIVYNKTTHSQKFFLGHTDDIMCLAIHPDRNLVATGQNGVVPFVCVWDTRDQCLVRRIDYEEGMCAIVCAAFSPDGRYLAAVATDNNHTIFIHDWAKGTRVWTGRGAAGEPPQVFGVCWSPFHPNVWASYGVKHLKFWRLRDGTWQEMTGAYGRSAQPFNILSCVFLPSGTVLAGTLDGQISVWADGKLQYLVDAHTDASKLTQMTGAKRQRGLRCITLRSDKTTLLSAGSDGFVHQWDVSSGTLPRNARPINRPGFLSHVLRSPHKGERLPTIKGLDCQVDNDNDTFIVGTSKCEIWEVGDESAEVLIHGHTDDIYTAEWHPKLPNLYVSACESGRVYVWDAMKRRLLRTCQVGFPCRSVAIQPGSDNPHIAVGGKGGQTCVVRFSNLEPLFTWKDCANSIDDLKYSPDGSKLATASHDLVIDLYNARDSYTHIARCHGHSATVSHVDWSADGSIMQTNCNDYEILYWDARTGRKVTSSMRDVDWATWTCVLGFPVMGIWRTDMDGTDINSCDRSRSRQYLVTADDFGRVSLMNYPAVVQHAPVKVFTGHSSHVQNVRFSPDDARVISAGSHDRAVFQWRTHAIRRNANGTIASDPDPLCTEEDCAACGTRPAPPPPPRVWGALDDSGLHFGWVRNDGTGRWSRRTSTLVEEEDTESDFAGDEEGGGQAESGAVGGSFASRDRLAVGQGPGQAGKQGKGGVPQQAGENNRGGFRGGKDADEYFGERVGGGSFASSDRLAPEQGPKKTVREVHRDERRAEQRVDGNHLPGESFVGGGVVSENRIGRDQDLAESPKQERRSGPQVEETIGGRYRDERRFEQQAHAGDHSEEHVFASRDRLPQGQAPGHFAEQGRRGAQQAAEKAGGVYREERRLEQQGNVDGNLLAGNFASREPLGPGQAAGQGPKQQRGGVQQAGEKDGGIHRDEVRVGPQEDVKRMIQRNDPEAGMQKTDDGTTGGKAGWGQGDRSSGVVGNGYSREENSARPVESEPDWSRAPQKEGFGRDGYPESPGNAYQETRNAAYRDTTDAARPTKGRQAHDEERWASDQDTRSRPPGNLLKDSGGYPPANNKSEVAPASPSYPRVDDSRSRPGVEPTGNPGQRRQAPDDARRDPQSHAPPADFNRPNASQPAVSRPVDNRNASRARGQNPNSPSSGAQSLQPGAFEPTPSHAAEPWGTSQAVPGQQYQIAPQPQQGPGVPVPGGWRPEQRNDGPQRRPVEQSFEVHDEMLEWGGEEVDEEIEEV</sequence>
<keyword evidence="3" id="KW-0677">Repeat</keyword>
<dbReference type="SUPFAM" id="SSF63829">
    <property type="entry name" value="Calcium-dependent phosphotriesterase"/>
    <property type="match status" value="1"/>
</dbReference>
<keyword evidence="9" id="KW-1185">Reference proteome</keyword>
<feature type="domain" description="EML-like second beta-propeller" evidence="7">
    <location>
        <begin position="669"/>
        <end position="928"/>
    </location>
</feature>
<feature type="compositionally biased region" description="Polar residues" evidence="5">
    <location>
        <begin position="57"/>
        <end position="71"/>
    </location>
</feature>
<feature type="compositionally biased region" description="Basic and acidic residues" evidence="5">
    <location>
        <begin position="1063"/>
        <end position="1072"/>
    </location>
</feature>
<evidence type="ECO:0000256" key="3">
    <source>
        <dbReference type="ARBA" id="ARBA00022737"/>
    </source>
</evidence>
<name>A0A1Y1IGU2_KLENI</name>
<comment type="similarity">
    <text evidence="1">Belongs to the WD repeat EMAP family.</text>
</comment>
<dbReference type="Gene3D" id="2.130.10.10">
    <property type="entry name" value="YVTN repeat-like/Quinoprotein amine dehydrogenase"/>
    <property type="match status" value="2"/>
</dbReference>
<feature type="compositionally biased region" description="Basic and acidic residues" evidence="5">
    <location>
        <begin position="1091"/>
        <end position="1112"/>
    </location>
</feature>
<feature type="compositionally biased region" description="Basic and acidic residues" evidence="5">
    <location>
        <begin position="1382"/>
        <end position="1397"/>
    </location>
</feature>
<evidence type="ECO:0000313" key="9">
    <source>
        <dbReference type="Proteomes" id="UP000054558"/>
    </source>
</evidence>
<feature type="region of interest" description="Disordered" evidence="5">
    <location>
        <begin position="988"/>
        <end position="1588"/>
    </location>
</feature>
<feature type="compositionally biased region" description="Low complexity" evidence="5">
    <location>
        <begin position="1201"/>
        <end position="1212"/>
    </location>
</feature>
<dbReference type="InterPro" id="IPR001680">
    <property type="entry name" value="WD40_rpt"/>
</dbReference>
<dbReference type="InterPro" id="IPR005108">
    <property type="entry name" value="HELP"/>
</dbReference>
<feature type="compositionally biased region" description="Low complexity" evidence="5">
    <location>
        <begin position="1527"/>
        <end position="1548"/>
    </location>
</feature>
<feature type="compositionally biased region" description="Basic and acidic residues" evidence="5">
    <location>
        <begin position="1"/>
        <end position="10"/>
    </location>
</feature>
<feature type="compositionally biased region" description="Polar residues" evidence="5">
    <location>
        <begin position="12"/>
        <end position="26"/>
    </location>
</feature>
<feature type="compositionally biased region" description="Basic and acidic residues" evidence="5">
    <location>
        <begin position="1551"/>
        <end position="1573"/>
    </location>
</feature>
<evidence type="ECO:0000256" key="1">
    <source>
        <dbReference type="ARBA" id="ARBA00006489"/>
    </source>
</evidence>
<feature type="repeat" description="WD" evidence="4">
    <location>
        <begin position="656"/>
        <end position="698"/>
    </location>
</feature>
<dbReference type="SMART" id="SM00320">
    <property type="entry name" value="WD40"/>
    <property type="match status" value="10"/>
</dbReference>
<dbReference type="PANTHER" id="PTHR13720">
    <property type="entry name" value="WD-40 REPEAT PROTEIN"/>
    <property type="match status" value="1"/>
</dbReference>
<feature type="region of interest" description="Disordered" evidence="5">
    <location>
        <begin position="1"/>
        <end position="98"/>
    </location>
</feature>
<dbReference type="Pfam" id="PF03451">
    <property type="entry name" value="HELP"/>
    <property type="match status" value="1"/>
</dbReference>
<feature type="compositionally biased region" description="Gly residues" evidence="5">
    <location>
        <begin position="1301"/>
        <end position="1310"/>
    </location>
</feature>
<dbReference type="GO" id="GO:0008017">
    <property type="term" value="F:microtubule binding"/>
    <property type="evidence" value="ECO:0000318"/>
    <property type="project" value="GO_Central"/>
</dbReference>
<evidence type="ECO:0000256" key="5">
    <source>
        <dbReference type="SAM" id="MobiDB-lite"/>
    </source>
</evidence>
<dbReference type="STRING" id="105231.A0A1Y1IGU2"/>
<dbReference type="Pfam" id="PF23414">
    <property type="entry name" value="Beta-prop_EML_2"/>
    <property type="match status" value="1"/>
</dbReference>
<evidence type="ECO:0000256" key="2">
    <source>
        <dbReference type="ARBA" id="ARBA00022574"/>
    </source>
</evidence>
<keyword evidence="2 4" id="KW-0853">WD repeat</keyword>
<evidence type="ECO:0000256" key="4">
    <source>
        <dbReference type="PROSITE-ProRule" id="PRU00221"/>
    </source>
</evidence>
<gene>
    <name evidence="8" type="ORF">KFL_005970010</name>
</gene>
<dbReference type="OMA" id="MADCHEH"/>
<dbReference type="InterPro" id="IPR055439">
    <property type="entry name" value="Beta-prop_EML_1st"/>
</dbReference>
<evidence type="ECO:0000313" key="8">
    <source>
        <dbReference type="EMBL" id="GAQ90080.1"/>
    </source>
</evidence>
<evidence type="ECO:0000259" key="6">
    <source>
        <dbReference type="Pfam" id="PF23409"/>
    </source>
</evidence>
<feature type="compositionally biased region" description="Acidic residues" evidence="5">
    <location>
        <begin position="1577"/>
        <end position="1588"/>
    </location>
</feature>
<dbReference type="InterPro" id="IPR011992">
    <property type="entry name" value="EF-hand-dom_pair"/>
</dbReference>
<dbReference type="InterPro" id="IPR011047">
    <property type="entry name" value="Quinoprotein_ADH-like_sf"/>
</dbReference>
<dbReference type="InterPro" id="IPR015943">
    <property type="entry name" value="WD40/YVTN_repeat-like_dom_sf"/>
</dbReference>
<feature type="repeat" description="WD" evidence="4">
    <location>
        <begin position="895"/>
        <end position="927"/>
    </location>
</feature>
<feature type="compositionally biased region" description="Basic and acidic residues" evidence="5">
    <location>
        <begin position="1342"/>
        <end position="1352"/>
    </location>
</feature>
<dbReference type="Pfam" id="PF23409">
    <property type="entry name" value="Beta-prop_EML"/>
    <property type="match status" value="1"/>
</dbReference>
<feature type="compositionally biased region" description="Basic and acidic residues" evidence="5">
    <location>
        <begin position="1262"/>
        <end position="1290"/>
    </location>
</feature>
<accession>A0A1Y1IGU2</accession>
<feature type="compositionally biased region" description="Basic and acidic residues" evidence="5">
    <location>
        <begin position="1449"/>
        <end position="1459"/>
    </location>
</feature>
<feature type="repeat" description="WD" evidence="4">
    <location>
        <begin position="785"/>
        <end position="826"/>
    </location>
</feature>
<dbReference type="SUPFAM" id="SSF82171">
    <property type="entry name" value="DPP6 N-terminal domain-like"/>
    <property type="match status" value="1"/>
</dbReference>
<reference evidence="8 9" key="1">
    <citation type="journal article" date="2014" name="Nat. Commun.">
        <title>Klebsormidium flaccidum genome reveals primary factors for plant terrestrial adaptation.</title>
        <authorList>
            <person name="Hori K."/>
            <person name="Maruyama F."/>
            <person name="Fujisawa T."/>
            <person name="Togashi T."/>
            <person name="Yamamoto N."/>
            <person name="Seo M."/>
            <person name="Sato S."/>
            <person name="Yamada T."/>
            <person name="Mori H."/>
            <person name="Tajima N."/>
            <person name="Moriyama T."/>
            <person name="Ikeuchi M."/>
            <person name="Watanabe M."/>
            <person name="Wada H."/>
            <person name="Kobayashi K."/>
            <person name="Saito M."/>
            <person name="Masuda T."/>
            <person name="Sasaki-Sekimoto Y."/>
            <person name="Mashiguchi K."/>
            <person name="Awai K."/>
            <person name="Shimojima M."/>
            <person name="Masuda S."/>
            <person name="Iwai M."/>
            <person name="Nobusawa T."/>
            <person name="Narise T."/>
            <person name="Kondo S."/>
            <person name="Saito H."/>
            <person name="Sato R."/>
            <person name="Murakawa M."/>
            <person name="Ihara Y."/>
            <person name="Oshima-Yamada Y."/>
            <person name="Ohtaka K."/>
            <person name="Satoh M."/>
            <person name="Sonobe K."/>
            <person name="Ishii M."/>
            <person name="Ohtani R."/>
            <person name="Kanamori-Sato M."/>
            <person name="Honoki R."/>
            <person name="Miyazaki D."/>
            <person name="Mochizuki H."/>
            <person name="Umetsu J."/>
            <person name="Higashi K."/>
            <person name="Shibata D."/>
            <person name="Kamiya Y."/>
            <person name="Sato N."/>
            <person name="Nakamura Y."/>
            <person name="Tabata S."/>
            <person name="Ida S."/>
            <person name="Kurokawa K."/>
            <person name="Ohta H."/>
        </authorList>
    </citation>
    <scope>NUCLEOTIDE SEQUENCE [LARGE SCALE GENOMIC DNA]</scope>
    <source>
        <strain evidence="8 9">NIES-2285</strain>
    </source>
</reference>
<feature type="compositionally biased region" description="Basic and acidic residues" evidence="5">
    <location>
        <begin position="1158"/>
        <end position="1186"/>
    </location>
</feature>
<feature type="compositionally biased region" description="Polar residues" evidence="5">
    <location>
        <begin position="1484"/>
        <end position="1505"/>
    </location>
</feature>
<organism evidence="8 9">
    <name type="scientific">Klebsormidium nitens</name>
    <name type="common">Green alga</name>
    <name type="synonym">Ulothrix nitens</name>
    <dbReference type="NCBI Taxonomy" id="105231"/>
    <lineage>
        <taxon>Eukaryota</taxon>
        <taxon>Viridiplantae</taxon>
        <taxon>Streptophyta</taxon>
        <taxon>Klebsormidiophyceae</taxon>
        <taxon>Klebsormidiales</taxon>
        <taxon>Klebsormidiaceae</taxon>
        <taxon>Klebsormidium</taxon>
    </lineage>
</organism>
<feature type="compositionally biased region" description="Gly residues" evidence="5">
    <location>
        <begin position="1036"/>
        <end position="1048"/>
    </location>
</feature>
<dbReference type="InterPro" id="IPR050630">
    <property type="entry name" value="WD_repeat_EMAP"/>
</dbReference>
<dbReference type="Proteomes" id="UP000054558">
    <property type="component" value="Unassembled WGS sequence"/>
</dbReference>
<dbReference type="FunFam" id="2.130.10.10:FF:000320">
    <property type="entry name" value="echinoderm microtubule-associated protein-like 6"/>
    <property type="match status" value="1"/>
</dbReference>
<dbReference type="EMBL" id="DF237546">
    <property type="protein sequence ID" value="GAQ90080.1"/>
    <property type="molecule type" value="Genomic_DNA"/>
</dbReference>
<dbReference type="PROSITE" id="PS50294">
    <property type="entry name" value="WD_REPEATS_REGION"/>
    <property type="match status" value="3"/>
</dbReference>
<dbReference type="SUPFAM" id="SSF47473">
    <property type="entry name" value="EF-hand"/>
    <property type="match status" value="1"/>
</dbReference>
<feature type="compositionally biased region" description="Low complexity" evidence="5">
    <location>
        <begin position="1242"/>
        <end position="1257"/>
    </location>
</feature>
<dbReference type="SUPFAM" id="SSF50998">
    <property type="entry name" value="Quinoprotein alcohol dehydrogenase-like"/>
    <property type="match status" value="1"/>
</dbReference>
<dbReference type="PROSITE" id="PS50082">
    <property type="entry name" value="WD_REPEATS_2"/>
    <property type="match status" value="3"/>
</dbReference>
<dbReference type="OrthoDB" id="47802at2759"/>
<feature type="domain" description="EML-like first beta-propeller" evidence="6">
    <location>
        <begin position="357"/>
        <end position="589"/>
    </location>
</feature>
<evidence type="ECO:0000259" key="7">
    <source>
        <dbReference type="Pfam" id="PF23414"/>
    </source>
</evidence>
<feature type="compositionally biased region" description="Acidic residues" evidence="5">
    <location>
        <begin position="998"/>
        <end position="1013"/>
    </location>
</feature>
<feature type="compositionally biased region" description="Gly residues" evidence="5">
    <location>
        <begin position="1014"/>
        <end position="1023"/>
    </location>
</feature>
<protein>
    <submittedName>
        <fullName evidence="8">Uncharacterized protein</fullName>
    </submittedName>
</protein>
<feature type="compositionally biased region" description="Basic and acidic residues" evidence="5">
    <location>
        <begin position="1130"/>
        <end position="1147"/>
    </location>
</feature>
<proteinExistence type="inferred from homology"/>
<dbReference type="InterPro" id="IPR055442">
    <property type="entry name" value="Beta-prop_EML-like_2nd"/>
</dbReference>
<dbReference type="PANTHER" id="PTHR13720:SF33">
    <property type="entry name" value="HELP DOMAIN-CONTAINING PROTEIN"/>
    <property type="match status" value="1"/>
</dbReference>